<dbReference type="GO" id="GO:0016197">
    <property type="term" value="P:endosomal transport"/>
    <property type="evidence" value="ECO:0007669"/>
    <property type="project" value="TreeGrafter"/>
</dbReference>
<evidence type="ECO:0000256" key="1">
    <source>
        <dbReference type="SAM" id="MobiDB-lite"/>
    </source>
</evidence>
<dbReference type="Gene3D" id="3.40.50.300">
    <property type="entry name" value="P-loop containing nucleotide triphosphate hydrolases"/>
    <property type="match status" value="1"/>
</dbReference>
<dbReference type="GO" id="GO:0016887">
    <property type="term" value="F:ATP hydrolysis activity"/>
    <property type="evidence" value="ECO:0007669"/>
    <property type="project" value="InterPro"/>
</dbReference>
<accession>A0A6G1BRP6</accession>
<dbReference type="GO" id="GO:0007033">
    <property type="term" value="P:vacuole organization"/>
    <property type="evidence" value="ECO:0007669"/>
    <property type="project" value="TreeGrafter"/>
</dbReference>
<dbReference type="EMBL" id="SPHZ02000011">
    <property type="protein sequence ID" value="KAF0890536.1"/>
    <property type="molecule type" value="Genomic_DNA"/>
</dbReference>
<organism evidence="3 4">
    <name type="scientific">Oryza meyeriana var. granulata</name>
    <dbReference type="NCBI Taxonomy" id="110450"/>
    <lineage>
        <taxon>Eukaryota</taxon>
        <taxon>Viridiplantae</taxon>
        <taxon>Streptophyta</taxon>
        <taxon>Embryophyta</taxon>
        <taxon>Tracheophyta</taxon>
        <taxon>Spermatophyta</taxon>
        <taxon>Magnoliopsida</taxon>
        <taxon>Liliopsida</taxon>
        <taxon>Poales</taxon>
        <taxon>Poaceae</taxon>
        <taxon>BOP clade</taxon>
        <taxon>Oryzoideae</taxon>
        <taxon>Oryzeae</taxon>
        <taxon>Oryzinae</taxon>
        <taxon>Oryza</taxon>
        <taxon>Oryza meyeriana</taxon>
    </lineage>
</organism>
<dbReference type="InterPro" id="IPR027417">
    <property type="entry name" value="P-loop_NTPase"/>
</dbReference>
<dbReference type="AlphaFoldDB" id="A0A6G1BRP6"/>
<dbReference type="PANTHER" id="PTHR23074">
    <property type="entry name" value="AAA DOMAIN-CONTAINING"/>
    <property type="match status" value="1"/>
</dbReference>
<proteinExistence type="predicted"/>
<dbReference type="PANTHER" id="PTHR23074:SF159">
    <property type="entry name" value="PROTEIN SUPPRESSOR OF K(+) TRANSPORT GROWTH DEFECT 1"/>
    <property type="match status" value="1"/>
</dbReference>
<dbReference type="Pfam" id="PF00004">
    <property type="entry name" value="AAA"/>
    <property type="match status" value="1"/>
</dbReference>
<evidence type="ECO:0000313" key="3">
    <source>
        <dbReference type="EMBL" id="KAF0890536.1"/>
    </source>
</evidence>
<dbReference type="GO" id="GO:0005524">
    <property type="term" value="F:ATP binding"/>
    <property type="evidence" value="ECO:0007669"/>
    <property type="project" value="InterPro"/>
</dbReference>
<keyword evidence="4" id="KW-1185">Reference proteome</keyword>
<protein>
    <recommendedName>
        <fullName evidence="2">ATPase AAA-type core domain-containing protein</fullName>
    </recommendedName>
</protein>
<feature type="domain" description="ATPase AAA-type core" evidence="2">
    <location>
        <begin position="67"/>
        <end position="94"/>
    </location>
</feature>
<evidence type="ECO:0000313" key="4">
    <source>
        <dbReference type="Proteomes" id="UP000479710"/>
    </source>
</evidence>
<dbReference type="Proteomes" id="UP000479710">
    <property type="component" value="Unassembled WGS sequence"/>
</dbReference>
<name>A0A6G1BRP6_9ORYZ</name>
<gene>
    <name evidence="3" type="ORF">E2562_003751</name>
</gene>
<comment type="caution">
    <text evidence="3">The sequence shown here is derived from an EMBL/GenBank/DDBJ whole genome shotgun (WGS) entry which is preliminary data.</text>
</comment>
<evidence type="ECO:0000259" key="2">
    <source>
        <dbReference type="Pfam" id="PF00004"/>
    </source>
</evidence>
<dbReference type="SUPFAM" id="SSF52540">
    <property type="entry name" value="P-loop containing nucleoside triphosphate hydrolases"/>
    <property type="match status" value="1"/>
</dbReference>
<reference evidence="3 4" key="1">
    <citation type="submission" date="2019-11" db="EMBL/GenBank/DDBJ databases">
        <title>Whole genome sequence of Oryza granulata.</title>
        <authorList>
            <person name="Li W."/>
        </authorList>
    </citation>
    <scope>NUCLEOTIDE SEQUENCE [LARGE SCALE GENOMIC DNA]</scope>
    <source>
        <strain evidence="4">cv. Menghai</strain>
        <tissue evidence="3">Leaf</tissue>
    </source>
</reference>
<dbReference type="InterPro" id="IPR003959">
    <property type="entry name" value="ATPase_AAA_core"/>
</dbReference>
<dbReference type="InterPro" id="IPR050304">
    <property type="entry name" value="MT-severing_AAA_ATPase"/>
</dbReference>
<sequence>MPASPANLPPPPNRISNQRRQGEGDGDGGEEGIVSTADATIREVGIVLSTSPSRIASMKRRPWRKFLLYGPPGTGKSYLAEAVVTEADSIFFSLVVLVQPILCPTNGFLGKLNPVPKCPINFFYAINYKQGHKTLRRN</sequence>
<feature type="region of interest" description="Disordered" evidence="1">
    <location>
        <begin position="1"/>
        <end position="34"/>
    </location>
</feature>